<dbReference type="PROSITE" id="PS51020">
    <property type="entry name" value="SPONDIN"/>
    <property type="match status" value="1"/>
</dbReference>
<evidence type="ECO:0000259" key="3">
    <source>
        <dbReference type="PROSITE" id="PS51020"/>
    </source>
</evidence>
<comment type="caution">
    <text evidence="4">The sequence shown here is derived from an EMBL/GenBank/DDBJ whole genome shotgun (WGS) entry which is preliminary data.</text>
</comment>
<evidence type="ECO:0000256" key="1">
    <source>
        <dbReference type="SAM" id="MobiDB-lite"/>
    </source>
</evidence>
<evidence type="ECO:0000313" key="5">
    <source>
        <dbReference type="Proteomes" id="UP001231915"/>
    </source>
</evidence>
<dbReference type="NCBIfam" id="NF038123">
    <property type="entry name" value="NF038123_dom"/>
    <property type="match status" value="1"/>
</dbReference>
<dbReference type="InterPro" id="IPR009465">
    <property type="entry name" value="Spondin_N"/>
</dbReference>
<sequence length="255" mass="27044">MINPLKLATLCIVMGLTACGGSSSSSPTNSAAATTAPTTNTSTGSTTTTTPAPANTVTYELTFTRTWERSNFPTNYPNGTHFSPVIGLTHNEQGRIFQRETSASAGIASMAETGSKTLLKNEISDIQNLGNSSYLIDEAGISGNSKSVSMTFEASQSFPYLSVVSMVAPSPDWFIGIDSLLLFNDNQWVDEQTIQLKVYDAGSDSGTTFSAADSPTDPQATITLLSSERADTDFTNGVHFTSGENIGFIKITLMQ</sequence>
<dbReference type="PANTHER" id="PTHR11311">
    <property type="entry name" value="SPONDIN"/>
    <property type="match status" value="1"/>
</dbReference>
<feature type="domain" description="Spondin" evidence="3">
    <location>
        <begin position="47"/>
        <end position="233"/>
    </location>
</feature>
<feature type="signal peptide" evidence="2">
    <location>
        <begin position="1"/>
        <end position="31"/>
    </location>
</feature>
<dbReference type="Pfam" id="PF06468">
    <property type="entry name" value="Spond_N"/>
    <property type="match status" value="1"/>
</dbReference>
<dbReference type="InterPro" id="IPR051418">
    <property type="entry name" value="Spondin/Thrombospondin_T1"/>
</dbReference>
<feature type="chain" id="PRO_5047099080" evidence="2">
    <location>
        <begin position="32"/>
        <end position="255"/>
    </location>
</feature>
<evidence type="ECO:0000256" key="2">
    <source>
        <dbReference type="SAM" id="SignalP"/>
    </source>
</evidence>
<dbReference type="PANTHER" id="PTHR11311:SF15">
    <property type="entry name" value="SPONDIN-2"/>
    <property type="match status" value="1"/>
</dbReference>
<keyword evidence="5" id="KW-1185">Reference proteome</keyword>
<dbReference type="InterPro" id="IPR038678">
    <property type="entry name" value="Spondin_N_sf"/>
</dbReference>
<gene>
    <name evidence="4" type="ORF">QNM18_11995</name>
</gene>
<organism evidence="4 5">
    <name type="scientific">Pseudoalteromonas obscura</name>
    <dbReference type="NCBI Taxonomy" id="3048491"/>
    <lineage>
        <taxon>Bacteria</taxon>
        <taxon>Pseudomonadati</taxon>
        <taxon>Pseudomonadota</taxon>
        <taxon>Gammaproteobacteria</taxon>
        <taxon>Alteromonadales</taxon>
        <taxon>Pseudoalteromonadaceae</taxon>
        <taxon>Pseudoalteromonas</taxon>
    </lineage>
</organism>
<reference evidence="4 5" key="1">
    <citation type="submission" date="2023-05" db="EMBL/GenBank/DDBJ databases">
        <title>Pseudoalteromonas ardens sp. nov., Pseudoalteromonas obscura sp. nov., and Pseudoalteromonas umbrosa sp. nov., isolated from the coral Montipora capitata.</title>
        <authorList>
            <person name="Thomas E.M."/>
            <person name="Smith E.M."/>
            <person name="Papke E."/>
            <person name="Shlafstein M.D."/>
            <person name="Oline D.K."/>
            <person name="Videau P."/>
            <person name="Saw J.H."/>
            <person name="Strangman W.K."/>
            <person name="Ushijima B."/>
        </authorList>
    </citation>
    <scope>NUCLEOTIDE SEQUENCE [LARGE SCALE GENOMIC DNA]</scope>
    <source>
        <strain evidence="4 5">P94</strain>
    </source>
</reference>
<proteinExistence type="predicted"/>
<keyword evidence="2" id="KW-0732">Signal</keyword>
<feature type="region of interest" description="Disordered" evidence="1">
    <location>
        <begin position="23"/>
        <end position="55"/>
    </location>
</feature>
<evidence type="ECO:0000313" key="4">
    <source>
        <dbReference type="EMBL" id="MDK2595771.1"/>
    </source>
</evidence>
<dbReference type="EMBL" id="JASJUT010000004">
    <property type="protein sequence ID" value="MDK2595771.1"/>
    <property type="molecule type" value="Genomic_DNA"/>
</dbReference>
<dbReference type="RefSeq" id="WP_284137363.1">
    <property type="nucleotide sequence ID" value="NZ_JASJUT010000004.1"/>
</dbReference>
<protein>
    <submittedName>
        <fullName evidence="4">Spondin domain-containing protein</fullName>
    </submittedName>
</protein>
<dbReference type="PROSITE" id="PS51257">
    <property type="entry name" value="PROKAR_LIPOPROTEIN"/>
    <property type="match status" value="1"/>
</dbReference>
<dbReference type="Gene3D" id="2.60.40.2130">
    <property type="entry name" value="F-spondin domain"/>
    <property type="match status" value="1"/>
</dbReference>
<name>A0ABT7EL56_9GAMM</name>
<dbReference type="Proteomes" id="UP001231915">
    <property type="component" value="Unassembled WGS sequence"/>
</dbReference>
<accession>A0ABT7EL56</accession>